<evidence type="ECO:0000313" key="2">
    <source>
        <dbReference type="Proteomes" id="UP001239111"/>
    </source>
</evidence>
<dbReference type="Proteomes" id="UP001239111">
    <property type="component" value="Chromosome 1"/>
</dbReference>
<reference evidence="1" key="1">
    <citation type="submission" date="2023-04" db="EMBL/GenBank/DDBJ databases">
        <title>A chromosome-level genome assembly of the parasitoid wasp Eretmocerus hayati.</title>
        <authorList>
            <person name="Zhong Y."/>
            <person name="Liu S."/>
            <person name="Liu Y."/>
        </authorList>
    </citation>
    <scope>NUCLEOTIDE SEQUENCE</scope>
    <source>
        <strain evidence="1">ZJU_SS_LIU_2023</strain>
    </source>
</reference>
<organism evidence="1 2">
    <name type="scientific">Eretmocerus hayati</name>
    <dbReference type="NCBI Taxonomy" id="131215"/>
    <lineage>
        <taxon>Eukaryota</taxon>
        <taxon>Metazoa</taxon>
        <taxon>Ecdysozoa</taxon>
        <taxon>Arthropoda</taxon>
        <taxon>Hexapoda</taxon>
        <taxon>Insecta</taxon>
        <taxon>Pterygota</taxon>
        <taxon>Neoptera</taxon>
        <taxon>Endopterygota</taxon>
        <taxon>Hymenoptera</taxon>
        <taxon>Apocrita</taxon>
        <taxon>Proctotrupomorpha</taxon>
        <taxon>Chalcidoidea</taxon>
        <taxon>Aphelinidae</taxon>
        <taxon>Aphelininae</taxon>
        <taxon>Eretmocerus</taxon>
    </lineage>
</organism>
<protein>
    <submittedName>
        <fullName evidence="1">Uncharacterized protein</fullName>
    </submittedName>
</protein>
<evidence type="ECO:0000313" key="1">
    <source>
        <dbReference type="EMBL" id="KAJ8688026.1"/>
    </source>
</evidence>
<comment type="caution">
    <text evidence="1">The sequence shown here is derived from an EMBL/GenBank/DDBJ whole genome shotgun (WGS) entry which is preliminary data.</text>
</comment>
<sequence>MKLRASRRHQGPARARLFLEPNSSYKTTWMLDLYTRTFWYLIIAFYVLLCNLSTCMQFVSKKHWSGEEQVFVASDHFFHCFAVLCNQGGEFYHIRRKYRILTLSMSLFTWFILSCYSSQLFIVMTRVDLVPPFDNLESMFYKTNYKVVIEEGTAPFVAFQEVYEPIMAKITKAGRVKYFDDDIPMWEAVCSSNQTIVAFHYEEHVRLDESKVCRIGPVGRRFFSTCVAAGLIKNFTYKKPINYG</sequence>
<name>A0ACC2PWX5_9HYME</name>
<proteinExistence type="predicted"/>
<gene>
    <name evidence="1" type="ORF">QAD02_023821</name>
</gene>
<keyword evidence="2" id="KW-1185">Reference proteome</keyword>
<accession>A0ACC2PWX5</accession>
<dbReference type="EMBL" id="CM056741">
    <property type="protein sequence ID" value="KAJ8688026.1"/>
    <property type="molecule type" value="Genomic_DNA"/>
</dbReference>